<comment type="similarity">
    <text evidence="1">Belongs to the short-chain fatty acyl-CoA assimilation regulator (ScfR) family.</text>
</comment>
<feature type="domain" description="HTH cro/C1-type" evidence="2">
    <location>
        <begin position="7"/>
        <end position="61"/>
    </location>
</feature>
<name>A0A9X9T8L9_METOG</name>
<proteinExistence type="inferred from homology"/>
<dbReference type="GeneID" id="76834512"/>
<dbReference type="Pfam" id="PF01381">
    <property type="entry name" value="HTH_3"/>
    <property type="match status" value="1"/>
</dbReference>
<dbReference type="PROSITE" id="PS50943">
    <property type="entry name" value="HTH_CROC1"/>
    <property type="match status" value="1"/>
</dbReference>
<dbReference type="InterPro" id="IPR010359">
    <property type="entry name" value="IrrE_HExxH"/>
</dbReference>
<dbReference type="PANTHER" id="PTHR43236:SF1">
    <property type="entry name" value="BLL7220 PROTEIN"/>
    <property type="match status" value="1"/>
</dbReference>
<dbReference type="GO" id="GO:0003677">
    <property type="term" value="F:DNA binding"/>
    <property type="evidence" value="ECO:0007669"/>
    <property type="project" value="InterPro"/>
</dbReference>
<dbReference type="SUPFAM" id="SSF47413">
    <property type="entry name" value="lambda repressor-like DNA-binding domains"/>
    <property type="match status" value="1"/>
</dbReference>
<dbReference type="RefSeq" id="WP_268187582.1">
    <property type="nucleotide sequence ID" value="NZ_CP113361.1"/>
</dbReference>
<organism evidence="3 4">
    <name type="scientific">Methanogenium organophilum</name>
    <dbReference type="NCBI Taxonomy" id="2199"/>
    <lineage>
        <taxon>Archaea</taxon>
        <taxon>Methanobacteriati</taxon>
        <taxon>Methanobacteriota</taxon>
        <taxon>Stenosarchaea group</taxon>
        <taxon>Methanomicrobia</taxon>
        <taxon>Methanomicrobiales</taxon>
        <taxon>Methanomicrobiaceae</taxon>
        <taxon>Methanogenium</taxon>
    </lineage>
</organism>
<reference evidence="3" key="1">
    <citation type="submission" date="2022-11" db="EMBL/GenBank/DDBJ databases">
        <title>Complete genome sequence of Methanogenium organophilum DSM 3596.</title>
        <authorList>
            <person name="Chen S.-C."/>
            <person name="Lai S.-J."/>
            <person name="You Y.-T."/>
        </authorList>
    </citation>
    <scope>NUCLEOTIDE SEQUENCE</scope>
    <source>
        <strain evidence="3">DSM 3596</strain>
    </source>
</reference>
<dbReference type="Proteomes" id="UP001163096">
    <property type="component" value="Chromosome"/>
</dbReference>
<dbReference type="Gene3D" id="1.10.260.40">
    <property type="entry name" value="lambda repressor-like DNA-binding domains"/>
    <property type="match status" value="1"/>
</dbReference>
<dbReference type="CDD" id="cd00093">
    <property type="entry name" value="HTH_XRE"/>
    <property type="match status" value="1"/>
</dbReference>
<dbReference type="InterPro" id="IPR052345">
    <property type="entry name" value="Rad_response_metalloprotease"/>
</dbReference>
<dbReference type="InterPro" id="IPR001387">
    <property type="entry name" value="Cro/C1-type_HTH"/>
</dbReference>
<dbReference type="SMART" id="SM00530">
    <property type="entry name" value="HTH_XRE"/>
    <property type="match status" value="1"/>
</dbReference>
<evidence type="ECO:0000259" key="2">
    <source>
        <dbReference type="PROSITE" id="PS50943"/>
    </source>
</evidence>
<gene>
    <name evidence="3" type="ORF">OU421_05380</name>
</gene>
<dbReference type="Gene3D" id="1.10.10.2910">
    <property type="match status" value="1"/>
</dbReference>
<accession>A0A9X9T8L9</accession>
<dbReference type="AlphaFoldDB" id="A0A9X9T8L9"/>
<evidence type="ECO:0000313" key="4">
    <source>
        <dbReference type="Proteomes" id="UP001163096"/>
    </source>
</evidence>
<dbReference type="Pfam" id="PF06114">
    <property type="entry name" value="Peptidase_M78"/>
    <property type="match status" value="1"/>
</dbReference>
<evidence type="ECO:0000256" key="1">
    <source>
        <dbReference type="ARBA" id="ARBA00007227"/>
    </source>
</evidence>
<dbReference type="KEGG" id="mou:OU421_05380"/>
<evidence type="ECO:0000313" key="3">
    <source>
        <dbReference type="EMBL" id="WAI02304.1"/>
    </source>
</evidence>
<dbReference type="InterPro" id="IPR010982">
    <property type="entry name" value="Lambda_DNA-bd_dom_sf"/>
</dbReference>
<dbReference type="EMBL" id="CP113361">
    <property type="protein sequence ID" value="WAI02304.1"/>
    <property type="molecule type" value="Genomic_DNA"/>
</dbReference>
<sequence length="340" mass="38557">MSIAERIKSARISAGLSQQKLGEAIGVSKMAISKYEQGKTIPNSGMLLRIAEALDVRVDYFFRTPAVTLSEPQYRCHKKLLKKDENAIHGKILDWLERYLEIEMITDVQTTLDLPKEEICHAVTMEDVEKVAQMLRDEWALGLDPIENVMDVLEQHGIKVGIVDAPDTFDALTFTYDGKIPVIAVNKNTTGDRQRFNLAHELGHLILQVSGDLDEEKAANRFAGAFLVPREMGINELGEHRNRLFLRELYVLKHKYGLSMKAWIHRAHDLGIISKNQETGLYIELNTYTKNKQEPGKQIRPQLPTHMHQLIFRALGDKKITQSRARELFGGPIPVVGVEE</sequence>
<keyword evidence="4" id="KW-1185">Reference proteome</keyword>
<dbReference type="PANTHER" id="PTHR43236">
    <property type="entry name" value="ANTITOXIN HIGA1"/>
    <property type="match status" value="1"/>
</dbReference>
<protein>
    <submittedName>
        <fullName evidence="3">XRE family transcriptional regulator</fullName>
    </submittedName>
</protein>